<protein>
    <recommendedName>
        <fullName evidence="3">N-acetyltransferase domain-containing protein</fullName>
    </recommendedName>
</protein>
<keyword evidence="2" id="KW-1185">Reference proteome</keyword>
<dbReference type="Gene3D" id="3.40.630.30">
    <property type="match status" value="1"/>
</dbReference>
<dbReference type="KEGG" id="bgp:BGL_1c20190"/>
<dbReference type="Proteomes" id="UP000031838">
    <property type="component" value="Chromosome 1"/>
</dbReference>
<name>A0A0B6RT18_BURPL</name>
<dbReference type="CDD" id="cd04301">
    <property type="entry name" value="NAT_SF"/>
    <property type="match status" value="1"/>
</dbReference>
<sequence length="238" mass="24833">MRDSNMATLPLAGERLAGFSAGADASLSSLARAPRQAARPLRAPTLCVARAARFPDDEECVQDLLLDYEKVLLRLGVKMLRLGTELTSLPGPYATPHGAVFLAELDGRPVGCAALVAHDTPARAAEIRRLHVSAAHAAPALDALLARSVAFAASLGCQTIRHTPLPDAIEHRETFARHRFMPAGSAALASSAGSATASGAGDVPPGVLMPAGLRVVPLARTIAPALHRYFSTNARSIT</sequence>
<dbReference type="HOGENOM" id="CLU_1164133_0_0_4"/>
<reference evidence="2" key="1">
    <citation type="submission" date="2011-03" db="EMBL/GenBank/DDBJ databases">
        <authorList>
            <person name="Voget S."/>
            <person name="Streit W.R."/>
            <person name="Jaeger K.E."/>
            <person name="Daniel R."/>
        </authorList>
    </citation>
    <scope>NUCLEOTIDE SEQUENCE [LARGE SCALE GENOMIC DNA]</scope>
    <source>
        <strain evidence="2">PG1</strain>
    </source>
</reference>
<evidence type="ECO:0000313" key="1">
    <source>
        <dbReference type="EMBL" id="AJK46528.1"/>
    </source>
</evidence>
<dbReference type="InterPro" id="IPR016181">
    <property type="entry name" value="Acyl_CoA_acyltransferase"/>
</dbReference>
<accession>A0A0B6RT18</accession>
<dbReference type="EMBL" id="CP002580">
    <property type="protein sequence ID" value="AJK46528.1"/>
    <property type="molecule type" value="Genomic_DNA"/>
</dbReference>
<gene>
    <name evidence="1" type="ORF">BGL_1c20190</name>
</gene>
<proteinExistence type="predicted"/>
<dbReference type="AlphaFoldDB" id="A0A0B6RT18"/>
<reference evidence="1 2" key="2">
    <citation type="journal article" date="2016" name="Appl. Microbiol. Biotechnol.">
        <title>Mutations improving production and secretion of extracellular lipase by Burkholderia glumae PG1.</title>
        <authorList>
            <person name="Knapp A."/>
            <person name="Voget S."/>
            <person name="Gao R."/>
            <person name="Zaburannyi N."/>
            <person name="Krysciak D."/>
            <person name="Breuer M."/>
            <person name="Hauer B."/>
            <person name="Streit W.R."/>
            <person name="Muller R."/>
            <person name="Daniel R."/>
            <person name="Jaeger K.E."/>
        </authorList>
    </citation>
    <scope>NUCLEOTIDE SEQUENCE [LARGE SCALE GENOMIC DNA]</scope>
    <source>
        <strain evidence="1 2">PG1</strain>
    </source>
</reference>
<dbReference type="SUPFAM" id="SSF55729">
    <property type="entry name" value="Acyl-CoA N-acyltransferases (Nat)"/>
    <property type="match status" value="1"/>
</dbReference>
<evidence type="ECO:0000313" key="2">
    <source>
        <dbReference type="Proteomes" id="UP000031838"/>
    </source>
</evidence>
<evidence type="ECO:0008006" key="3">
    <source>
        <dbReference type="Google" id="ProtNLM"/>
    </source>
</evidence>
<organism evidence="1 2">
    <name type="scientific">Burkholderia plantarii</name>
    <dbReference type="NCBI Taxonomy" id="41899"/>
    <lineage>
        <taxon>Bacteria</taxon>
        <taxon>Pseudomonadati</taxon>
        <taxon>Pseudomonadota</taxon>
        <taxon>Betaproteobacteria</taxon>
        <taxon>Burkholderiales</taxon>
        <taxon>Burkholderiaceae</taxon>
        <taxon>Burkholderia</taxon>
    </lineage>
</organism>